<comment type="subcellular location">
    <subcellularLocation>
        <location evidence="1">Membrane</location>
    </subcellularLocation>
</comment>
<evidence type="ECO:0000256" key="5">
    <source>
        <dbReference type="ARBA" id="ARBA00023136"/>
    </source>
</evidence>
<evidence type="ECO:0000256" key="2">
    <source>
        <dbReference type="ARBA" id="ARBA00022452"/>
    </source>
</evidence>
<accession>A0A8J3CL88</accession>
<evidence type="ECO:0000313" key="9">
    <source>
        <dbReference type="Proteomes" id="UP000614287"/>
    </source>
</evidence>
<keyword evidence="9" id="KW-1185">Reference proteome</keyword>
<proteinExistence type="predicted"/>
<evidence type="ECO:0000256" key="6">
    <source>
        <dbReference type="ARBA" id="ARBA00023237"/>
    </source>
</evidence>
<dbReference type="Gene3D" id="2.40.160.50">
    <property type="entry name" value="membrane protein fhac: a member of the omp85/tpsb transporter family"/>
    <property type="match status" value="1"/>
</dbReference>
<keyword evidence="5" id="KW-0472">Membrane</keyword>
<sequence length="578" mass="64849">MTAYSSSARADNYKITIDAPKEVTALLETYLDIVRYKTREDIRDEYLDFLVDQVPEQVASLLATQGYFDPKTEVFEGGKPLDLSNTTMLNDKPDLRVKVTLGERTVVQSAVLNVEGMIAEQDPKRVKALEFDWSLQEDEPFTQNEWSLSKTLLLRKIQADAYAAAKFSTTQASIEPEKKAAHLTATLNSGPYFTLGEPEVKGLNRYPASVVTNANVIQVGEAYNRTKLLDYQKRLQDLPYFSSVLVDVGSDPNDAQLAPIRVQVVELPTQNFKGLVGYGTDLGGRANVQYNHFNVFKRGWVFDSKYDWQQKYREGRVSLATPQNKKHYQWSVVGKVTQDRVEDYQSDNLIFGVHRTRKLEHSSISYDLDYYHNKWGNTGNFERRNALFAGVTWAKNKVDNPSSPRKGYAIEASFGGAARGTASTASFVRAYGRFRYFIPFKKEDSLVLRVEGGAVFTKNSPLDIPDPLLFFAGGSSSVRGYPYQSIGDTETIDEDNILPTKYLMTASAEYTHWLNKSWGAAVFYDVGTATNALSNVTTHHGVGAGVRWRSPVGPIHFDLAYGYPRKKLSPHISIGVLF</sequence>
<feature type="domain" description="POTRA" evidence="7">
    <location>
        <begin position="193"/>
        <end position="267"/>
    </location>
</feature>
<dbReference type="AlphaFoldDB" id="A0A8J3CL88"/>
<evidence type="ECO:0000256" key="3">
    <source>
        <dbReference type="ARBA" id="ARBA00022692"/>
    </source>
</evidence>
<dbReference type="InterPro" id="IPR000184">
    <property type="entry name" value="Bac_surfAg_D15"/>
</dbReference>
<dbReference type="PANTHER" id="PTHR12815:SF47">
    <property type="entry name" value="TRANSLOCATION AND ASSEMBLY MODULE SUBUNIT TAMA"/>
    <property type="match status" value="1"/>
</dbReference>
<evidence type="ECO:0000256" key="1">
    <source>
        <dbReference type="ARBA" id="ARBA00004370"/>
    </source>
</evidence>
<evidence type="ECO:0000259" key="7">
    <source>
        <dbReference type="PROSITE" id="PS51779"/>
    </source>
</evidence>
<comment type="caution">
    <text evidence="8">The sequence shown here is derived from an EMBL/GenBank/DDBJ whole genome shotgun (WGS) entry which is preliminary data.</text>
</comment>
<dbReference type="Pfam" id="PF01103">
    <property type="entry name" value="Omp85"/>
    <property type="match status" value="1"/>
</dbReference>
<gene>
    <name evidence="8" type="ORF">GCM10009007_01050</name>
</gene>
<keyword evidence="6" id="KW-0998">Cell outer membrane</keyword>
<dbReference type="InterPro" id="IPR039910">
    <property type="entry name" value="D15-like"/>
</dbReference>
<dbReference type="EMBL" id="BMZG01000001">
    <property type="protein sequence ID" value="GHA64452.1"/>
    <property type="molecule type" value="Genomic_DNA"/>
</dbReference>
<dbReference type="PANTHER" id="PTHR12815">
    <property type="entry name" value="SORTING AND ASSEMBLY MACHINERY SAMM50 PROTEIN FAMILY MEMBER"/>
    <property type="match status" value="1"/>
</dbReference>
<organism evidence="8 9">
    <name type="scientific">Formosimonas limnophila</name>
    <dbReference type="NCBI Taxonomy" id="1384487"/>
    <lineage>
        <taxon>Bacteria</taxon>
        <taxon>Pseudomonadati</taxon>
        <taxon>Pseudomonadota</taxon>
        <taxon>Betaproteobacteria</taxon>
        <taxon>Burkholderiales</taxon>
        <taxon>Burkholderiaceae</taxon>
        <taxon>Formosimonas</taxon>
    </lineage>
</organism>
<keyword evidence="3" id="KW-0812">Transmembrane</keyword>
<dbReference type="GO" id="GO:0019867">
    <property type="term" value="C:outer membrane"/>
    <property type="evidence" value="ECO:0007669"/>
    <property type="project" value="InterPro"/>
</dbReference>
<dbReference type="InterPro" id="IPR034746">
    <property type="entry name" value="POTRA"/>
</dbReference>
<dbReference type="PROSITE" id="PS51779">
    <property type="entry name" value="POTRA"/>
    <property type="match status" value="1"/>
</dbReference>
<dbReference type="RefSeq" id="WP_229809653.1">
    <property type="nucleotide sequence ID" value="NZ_BMZG01000001.1"/>
</dbReference>
<protein>
    <submittedName>
        <fullName evidence="8">Outer membrane protein assembly factor</fullName>
    </submittedName>
</protein>
<keyword evidence="4" id="KW-0732">Signal</keyword>
<evidence type="ECO:0000256" key="4">
    <source>
        <dbReference type="ARBA" id="ARBA00022729"/>
    </source>
</evidence>
<reference evidence="8" key="2">
    <citation type="submission" date="2020-09" db="EMBL/GenBank/DDBJ databases">
        <authorList>
            <person name="Sun Q."/>
            <person name="Kim S."/>
        </authorList>
    </citation>
    <scope>NUCLEOTIDE SEQUENCE</scope>
    <source>
        <strain evidence="8">KCTC 32501</strain>
    </source>
</reference>
<name>A0A8J3CL88_9BURK</name>
<dbReference type="Gene3D" id="3.10.20.310">
    <property type="entry name" value="membrane protein fhac"/>
    <property type="match status" value="2"/>
</dbReference>
<keyword evidence="2" id="KW-1134">Transmembrane beta strand</keyword>
<reference evidence="8" key="1">
    <citation type="journal article" date="2014" name="Int. J. Syst. Evol. Microbiol.">
        <title>Complete genome sequence of Corynebacterium casei LMG S-19264T (=DSM 44701T), isolated from a smear-ripened cheese.</title>
        <authorList>
            <consortium name="US DOE Joint Genome Institute (JGI-PGF)"/>
            <person name="Walter F."/>
            <person name="Albersmeier A."/>
            <person name="Kalinowski J."/>
            <person name="Ruckert C."/>
        </authorList>
    </citation>
    <scope>NUCLEOTIDE SEQUENCE</scope>
    <source>
        <strain evidence="8">KCTC 32501</strain>
    </source>
</reference>
<evidence type="ECO:0000313" key="8">
    <source>
        <dbReference type="EMBL" id="GHA64452.1"/>
    </source>
</evidence>
<dbReference type="Proteomes" id="UP000614287">
    <property type="component" value="Unassembled WGS sequence"/>
</dbReference>